<evidence type="ECO:0000313" key="1">
    <source>
        <dbReference type="EMBL" id="CEL00808.1"/>
    </source>
</evidence>
<dbReference type="Proteomes" id="UP000054771">
    <property type="component" value="Unassembled WGS sequence"/>
</dbReference>
<organism evidence="1 2">
    <name type="scientific">Aspergillus calidoustus</name>
    <dbReference type="NCBI Taxonomy" id="454130"/>
    <lineage>
        <taxon>Eukaryota</taxon>
        <taxon>Fungi</taxon>
        <taxon>Dikarya</taxon>
        <taxon>Ascomycota</taxon>
        <taxon>Pezizomycotina</taxon>
        <taxon>Eurotiomycetes</taxon>
        <taxon>Eurotiomycetidae</taxon>
        <taxon>Eurotiales</taxon>
        <taxon>Aspergillaceae</taxon>
        <taxon>Aspergillus</taxon>
        <taxon>Aspergillus subgen. Nidulantes</taxon>
    </lineage>
</organism>
<keyword evidence="2" id="KW-1185">Reference proteome</keyword>
<name>A0A0U5FS69_ASPCI</name>
<protein>
    <submittedName>
        <fullName evidence="1">Uncharacterized protein</fullName>
    </submittedName>
</protein>
<dbReference type="EMBL" id="CDMC01000001">
    <property type="protein sequence ID" value="CEL00808.1"/>
    <property type="molecule type" value="Genomic_DNA"/>
</dbReference>
<sequence length="121" mass="12655">MDAVKRFFSSPRFAVAGASNDSHKFGYKSMSLESGMGSNIDFHSSCLVSSAFSAGDPSESPGPEYRPITFTFLQDRRITLGPAIPCADVLIGGDSSCSHPPSVAGGPFCGYSRRLAAAGNI</sequence>
<accession>A0A0U5FS69</accession>
<evidence type="ECO:0000313" key="2">
    <source>
        <dbReference type="Proteomes" id="UP000054771"/>
    </source>
</evidence>
<proteinExistence type="predicted"/>
<dbReference type="OrthoDB" id="5138418at2759"/>
<reference evidence="2" key="1">
    <citation type="journal article" date="2016" name="Genome Announc.">
        <title>Draft genome sequences of fungus Aspergillus calidoustus.</title>
        <authorList>
            <person name="Horn F."/>
            <person name="Linde J."/>
            <person name="Mattern D.J."/>
            <person name="Walther G."/>
            <person name="Guthke R."/>
            <person name="Scherlach K."/>
            <person name="Martin K."/>
            <person name="Brakhage A.A."/>
            <person name="Petzke L."/>
            <person name="Valiante V."/>
        </authorList>
    </citation>
    <scope>NUCLEOTIDE SEQUENCE [LARGE SCALE GENOMIC DNA]</scope>
    <source>
        <strain evidence="2">SF006504</strain>
    </source>
</reference>
<gene>
    <name evidence="1" type="ORF">ASPCAL00404</name>
</gene>
<dbReference type="AlphaFoldDB" id="A0A0U5FS69"/>